<dbReference type="GO" id="GO:0000981">
    <property type="term" value="F:DNA-binding transcription factor activity, RNA polymerase II-specific"/>
    <property type="evidence" value="ECO:0007669"/>
    <property type="project" value="InterPro"/>
</dbReference>
<dbReference type="InterPro" id="IPR050987">
    <property type="entry name" value="AtrR-like"/>
</dbReference>
<organism evidence="7 8">
    <name type="scientific">Jimgerdemannia flammicorona</name>
    <dbReference type="NCBI Taxonomy" id="994334"/>
    <lineage>
        <taxon>Eukaryota</taxon>
        <taxon>Fungi</taxon>
        <taxon>Fungi incertae sedis</taxon>
        <taxon>Mucoromycota</taxon>
        <taxon>Mucoromycotina</taxon>
        <taxon>Endogonomycetes</taxon>
        <taxon>Endogonales</taxon>
        <taxon>Endogonaceae</taxon>
        <taxon>Jimgerdemannia</taxon>
    </lineage>
</organism>
<dbReference type="Pfam" id="PF00172">
    <property type="entry name" value="Zn_clus"/>
    <property type="match status" value="1"/>
</dbReference>
<dbReference type="AlphaFoldDB" id="A0A433QHD8"/>
<dbReference type="InterPro" id="IPR001138">
    <property type="entry name" value="Zn2Cys6_DnaBD"/>
</dbReference>
<evidence type="ECO:0000313" key="8">
    <source>
        <dbReference type="Proteomes" id="UP000274822"/>
    </source>
</evidence>
<feature type="region of interest" description="Disordered" evidence="5">
    <location>
        <begin position="799"/>
        <end position="821"/>
    </location>
</feature>
<evidence type="ECO:0000259" key="6">
    <source>
        <dbReference type="PROSITE" id="PS50048"/>
    </source>
</evidence>
<dbReference type="GO" id="GO:0003677">
    <property type="term" value="F:DNA binding"/>
    <property type="evidence" value="ECO:0007669"/>
    <property type="project" value="UniProtKB-KW"/>
</dbReference>
<dbReference type="Proteomes" id="UP000274822">
    <property type="component" value="Unassembled WGS sequence"/>
</dbReference>
<dbReference type="CDD" id="cd12148">
    <property type="entry name" value="fungal_TF_MHR"/>
    <property type="match status" value="1"/>
</dbReference>
<evidence type="ECO:0000256" key="4">
    <source>
        <dbReference type="ARBA" id="ARBA00023242"/>
    </source>
</evidence>
<keyword evidence="8" id="KW-1185">Reference proteome</keyword>
<dbReference type="PANTHER" id="PTHR46910">
    <property type="entry name" value="TRANSCRIPTION FACTOR PDR1"/>
    <property type="match status" value="1"/>
</dbReference>
<reference evidence="7 8" key="1">
    <citation type="journal article" date="2018" name="New Phytol.">
        <title>Phylogenomics of Endogonaceae and evolution of mycorrhizas within Mucoromycota.</title>
        <authorList>
            <person name="Chang Y."/>
            <person name="Desiro A."/>
            <person name="Na H."/>
            <person name="Sandor L."/>
            <person name="Lipzen A."/>
            <person name="Clum A."/>
            <person name="Barry K."/>
            <person name="Grigoriev I.V."/>
            <person name="Martin F.M."/>
            <person name="Stajich J.E."/>
            <person name="Smith M.E."/>
            <person name="Bonito G."/>
            <person name="Spatafora J.W."/>
        </authorList>
    </citation>
    <scope>NUCLEOTIDE SEQUENCE [LARGE SCALE GENOMIC DNA]</scope>
    <source>
        <strain evidence="7 8">AD002</strain>
    </source>
</reference>
<dbReference type="PROSITE" id="PS50048">
    <property type="entry name" value="ZN2_CY6_FUNGAL_2"/>
    <property type="match status" value="1"/>
</dbReference>
<dbReference type="GO" id="GO:0006351">
    <property type="term" value="P:DNA-templated transcription"/>
    <property type="evidence" value="ECO:0007669"/>
    <property type="project" value="InterPro"/>
</dbReference>
<comment type="caution">
    <text evidence="7">The sequence shown here is derived from an EMBL/GenBank/DDBJ whole genome shotgun (WGS) entry which is preliminary data.</text>
</comment>
<dbReference type="Gene3D" id="4.10.240.10">
    <property type="entry name" value="Zn(2)-C6 fungal-type DNA-binding domain"/>
    <property type="match status" value="1"/>
</dbReference>
<feature type="compositionally biased region" description="Low complexity" evidence="5">
    <location>
        <begin position="804"/>
        <end position="821"/>
    </location>
</feature>
<evidence type="ECO:0000256" key="2">
    <source>
        <dbReference type="ARBA" id="ARBA00022723"/>
    </source>
</evidence>
<dbReference type="PANTHER" id="PTHR46910:SF3">
    <property type="entry name" value="HALOTOLERANCE PROTEIN 9-RELATED"/>
    <property type="match status" value="1"/>
</dbReference>
<evidence type="ECO:0000256" key="5">
    <source>
        <dbReference type="SAM" id="MobiDB-lite"/>
    </source>
</evidence>
<evidence type="ECO:0000313" key="7">
    <source>
        <dbReference type="EMBL" id="RUS28991.1"/>
    </source>
</evidence>
<dbReference type="InterPro" id="IPR007219">
    <property type="entry name" value="XnlR_reg_dom"/>
</dbReference>
<dbReference type="InterPro" id="IPR036864">
    <property type="entry name" value="Zn2-C6_fun-type_DNA-bd_sf"/>
</dbReference>
<evidence type="ECO:0000256" key="3">
    <source>
        <dbReference type="ARBA" id="ARBA00023125"/>
    </source>
</evidence>
<dbReference type="EMBL" id="RBNJ01005809">
    <property type="protein sequence ID" value="RUS28991.1"/>
    <property type="molecule type" value="Genomic_DNA"/>
</dbReference>
<keyword evidence="3" id="KW-0238">DNA-binding</keyword>
<feature type="domain" description="Zn(2)-C6 fungal-type" evidence="6">
    <location>
        <begin position="24"/>
        <end position="54"/>
    </location>
</feature>
<comment type="subcellular location">
    <subcellularLocation>
        <location evidence="1">Nucleus</location>
    </subcellularLocation>
</comment>
<dbReference type="GO" id="GO:0005634">
    <property type="term" value="C:nucleus"/>
    <property type="evidence" value="ECO:0007669"/>
    <property type="project" value="UniProtKB-SubCell"/>
</dbReference>
<name>A0A433QHD8_9FUNG</name>
<dbReference type="GO" id="GO:0008270">
    <property type="term" value="F:zinc ion binding"/>
    <property type="evidence" value="ECO:0007669"/>
    <property type="project" value="InterPro"/>
</dbReference>
<dbReference type="Pfam" id="PF04082">
    <property type="entry name" value="Fungal_trans"/>
    <property type="match status" value="1"/>
</dbReference>
<dbReference type="PROSITE" id="PS00463">
    <property type="entry name" value="ZN2_CY6_FUNGAL_1"/>
    <property type="match status" value="1"/>
</dbReference>
<evidence type="ECO:0000256" key="1">
    <source>
        <dbReference type="ARBA" id="ARBA00004123"/>
    </source>
</evidence>
<gene>
    <name evidence="7" type="ORF">BC938DRAFT_481192</name>
</gene>
<accession>A0A433QHD8</accession>
<dbReference type="SMART" id="SM00066">
    <property type="entry name" value="GAL4"/>
    <property type="match status" value="1"/>
</dbReference>
<protein>
    <recommendedName>
        <fullName evidence="6">Zn(2)-C6 fungal-type domain-containing protein</fullName>
    </recommendedName>
</protein>
<dbReference type="SMART" id="SM00906">
    <property type="entry name" value="Fungal_trans"/>
    <property type="match status" value="1"/>
</dbReference>
<feature type="region of interest" description="Disordered" evidence="5">
    <location>
        <begin position="451"/>
        <end position="474"/>
    </location>
</feature>
<dbReference type="SUPFAM" id="SSF57701">
    <property type="entry name" value="Zn2/Cys6 DNA-binding domain"/>
    <property type="match status" value="1"/>
</dbReference>
<keyword evidence="4" id="KW-0539">Nucleus</keyword>
<sequence length="1011" mass="113695">MLTLKWHTASMQDFPFKRTKASRACKECRRKKMRCDAARPVCNRCKKGELNCVYESSFSADKVAAPHVKKHGLDCRSDDICLASSSYIQALENRIRELETQAAPASPAGDMDQEHFASPDSGMLSIPDGVSESGFGLFSSDGSKAKISGLYEHLLEYQVKHARKVSEIRFGWNSLGVYGTLASRSSPRWEPLTRLLRGGHMVIDHHKMRVNMSPEMGNTLVDLFFANVYRTYPVVSRRFVAMLKEVRDNPNAPFSENQPSVDRTIYLNSLYYLTLRIASEDLLVTDRTAADYIFKCCSALFHGNDTAEKTLTRPVTSFLQGSVSAPEFTLAIAHSCFASAFYQGSIGITEHAFAVLGQAIRYAQVVGLHKKKNMVVDLDEEEDTDMNPQDRKWRRMEKIRENERLKRLWWSMFITDVYIRLYQGQPMMIDDDECDVDLPRIPRFVGGIEATSDETSRPDKLGGVGTTRTNSDYTEENESDCEHIRYFVHFLKGVRVQKKVLKSLYSKKAIHLSSSKISDVVQHLEGYLKKFHSSIPPEMQYNPDPSEDALPETATSITLHISYQTMRIQIHQQFIAPPPFSITDEQSAYHNPSFISPSVTFPNLIPPRTIRANATSATPASARSLEVCTTAAQRITECLELLTRPQHNEAYQMNTAVLGCCLAGSIHARNLQVEKRKVLAQRNEQEEMGQKRGAKMEAFLEARQWLQRTGDAIKPLQDNPTCARLGEILQEVVDEETSVLDELQEVAIEGLTSASSSDITNGFSFEDVMESYDPDSSNSESMDMFLGQAELFSEVDCNGQETPSLVSSSSTSESASSLSSLPTSTHFTDIYPYFHPPTSAPQFIGATTDYVSFIPQDRRQSYNQFQSTQGFVQTPQNPRPSSYPAPSVVNNQFILQASQPPRAVSTFTNDLASMDATMRHGPSLQQTMQRTRIHPTHTATAASPSFAQFAHMPTRYPQYHHYYDYDHIATPPPPRFPQHLIDPSELPYNCAMEEEPPEYVVASQDDLFYGV</sequence>
<proteinExistence type="predicted"/>
<keyword evidence="2" id="KW-0479">Metal-binding</keyword>
<dbReference type="CDD" id="cd00067">
    <property type="entry name" value="GAL4"/>
    <property type="match status" value="1"/>
</dbReference>